<dbReference type="RefSeq" id="WP_050355905.1">
    <property type="nucleotide sequence ID" value="NZ_LGSS01000012.1"/>
</dbReference>
<keyword evidence="2" id="KW-1185">Reference proteome</keyword>
<accession>A0A0L0W8A2</accession>
<evidence type="ECO:0000313" key="1">
    <source>
        <dbReference type="EMBL" id="KNF07779.1"/>
    </source>
</evidence>
<evidence type="ECO:0000313" key="2">
    <source>
        <dbReference type="Proteomes" id="UP000037267"/>
    </source>
</evidence>
<dbReference type="InterPro" id="IPR025062">
    <property type="entry name" value="DUF4003"/>
</dbReference>
<name>A0A0L0W8A2_GOTPU</name>
<reference evidence="2" key="1">
    <citation type="submission" date="2015-07" db="EMBL/GenBank/DDBJ databases">
        <title>Draft genome sequence of the purine-degrading Gottschalkia purinilyticum DSM 1384 (formerly Clostridium purinilyticum).</title>
        <authorList>
            <person name="Poehlein A."/>
            <person name="Schiel-Bengelsdorf B."/>
            <person name="Bengelsdorf F.R."/>
            <person name="Daniel R."/>
            <person name="Duerre P."/>
        </authorList>
    </citation>
    <scope>NUCLEOTIDE SEQUENCE [LARGE SCALE GENOMIC DNA]</scope>
    <source>
        <strain evidence="2">DSM 1384</strain>
    </source>
</reference>
<comment type="caution">
    <text evidence="1">The sequence shown here is derived from an EMBL/GenBank/DDBJ whole genome shotgun (WGS) entry which is preliminary data.</text>
</comment>
<dbReference type="Pfam" id="PF13170">
    <property type="entry name" value="DUF4003"/>
    <property type="match status" value="1"/>
</dbReference>
<dbReference type="OrthoDB" id="1778393at2"/>
<protein>
    <recommendedName>
        <fullName evidence="3">DUF4003 domain-containing protein</fullName>
    </recommendedName>
</protein>
<proteinExistence type="predicted"/>
<organism evidence="1 2">
    <name type="scientific">Gottschalkia purinilytica</name>
    <name type="common">Clostridium purinilyticum</name>
    <dbReference type="NCBI Taxonomy" id="1503"/>
    <lineage>
        <taxon>Bacteria</taxon>
        <taxon>Bacillati</taxon>
        <taxon>Bacillota</taxon>
        <taxon>Tissierellia</taxon>
        <taxon>Tissierellales</taxon>
        <taxon>Gottschalkiaceae</taxon>
        <taxon>Gottschalkia</taxon>
    </lineage>
</organism>
<dbReference type="EMBL" id="LGSS01000012">
    <property type="protein sequence ID" value="KNF07779.1"/>
    <property type="molecule type" value="Genomic_DNA"/>
</dbReference>
<dbReference type="AlphaFoldDB" id="A0A0L0W8A2"/>
<evidence type="ECO:0008006" key="3">
    <source>
        <dbReference type="Google" id="ProtNLM"/>
    </source>
</evidence>
<gene>
    <name evidence="1" type="ORF">CLPU_12c00520</name>
</gene>
<sequence length="322" mass="37260">MIGSIGDSVDRYLDIYYKLVNRLKWHTQKEILMVIPLVYIFNNKEFDLEELINISKDINKKSSNFSPLESHQRFYIASMLISRYSDPKEKVNELIECQNKLIDEGFKNSSHLTMSALALISFNNINDNLDEKVDRAISIYKKIKSNYSMLNSAYSDYLISILFSHYEDSIEDLASDIDYYYSLLSQKQFKKGSSLHLLSYILMSAKIENKDFIINKCCELYKYIVDNNIKIKRIHYSQLGLMSIIDTDLTEDIQFINSALEILLKEKTFRWHKDMSLVVAISLVISKVINCVPYDATIIETGTKTPLENIIMAQNATLLGII</sequence>
<dbReference type="Proteomes" id="UP000037267">
    <property type="component" value="Unassembled WGS sequence"/>
</dbReference>
<dbReference type="STRING" id="1503.CLPU_12c00520"/>